<dbReference type="InterPro" id="IPR050315">
    <property type="entry name" value="FAD-oxidoreductase_2"/>
</dbReference>
<dbReference type="SUPFAM" id="SSF51905">
    <property type="entry name" value="FAD/NAD(P)-binding domain"/>
    <property type="match status" value="1"/>
</dbReference>
<proteinExistence type="predicted"/>
<evidence type="ECO:0000256" key="4">
    <source>
        <dbReference type="ARBA" id="ARBA00023002"/>
    </source>
</evidence>
<evidence type="ECO:0000256" key="2">
    <source>
        <dbReference type="ARBA" id="ARBA00022630"/>
    </source>
</evidence>
<evidence type="ECO:0000256" key="1">
    <source>
        <dbReference type="ARBA" id="ARBA00001974"/>
    </source>
</evidence>
<dbReference type="Gene3D" id="3.50.50.60">
    <property type="entry name" value="FAD/NAD(P)-binding domain"/>
    <property type="match status" value="2"/>
</dbReference>
<name>A0ABS7R601_9HYPH</name>
<evidence type="ECO:0000313" key="7">
    <source>
        <dbReference type="Proteomes" id="UP000777661"/>
    </source>
</evidence>
<dbReference type="Proteomes" id="UP000777661">
    <property type="component" value="Unassembled WGS sequence"/>
</dbReference>
<dbReference type="InterPro" id="IPR027477">
    <property type="entry name" value="Succ_DH/fumarate_Rdtase_cat_sf"/>
</dbReference>
<evidence type="ECO:0000259" key="5">
    <source>
        <dbReference type="Pfam" id="PF00890"/>
    </source>
</evidence>
<evidence type="ECO:0000313" key="6">
    <source>
        <dbReference type="EMBL" id="MBY8916350.1"/>
    </source>
</evidence>
<accession>A0ABS7R601</accession>
<evidence type="ECO:0000256" key="3">
    <source>
        <dbReference type="ARBA" id="ARBA00022827"/>
    </source>
</evidence>
<dbReference type="InterPro" id="IPR003953">
    <property type="entry name" value="FAD-dep_OxRdtase_2_FAD-bd"/>
</dbReference>
<sequence>MSGNRAASAAGFAEGYDLIVVGSGAAGMAAAITARLGGLDVAIVEKSSHYGGSTAVSGGAIWIPDNPKMRDAGMTDSKEAAFAYLASETGNRMNAELVHAFLDAGPEMVRFFEENTALQFEHRAYSPDYHSDLPGAALGGRVIDARDYDGRRLGAHLERLRPPIGDFTVFGGMMLNRIDIGHFLKMTRSVKSALYALRLLARHARDRLSYKRGTRLVLGQALAGRLAETVIELGIPVHLETALVSLVHDGDAVQGVRVAHQGEERIISARGGVVLATGGFPQNIRKRRGIMPHVSAGAPHYSMSPEASTGDAIDAALGVGAALVETNSNAAFWAPVSLLPGDGCARPFPHLFLDRAKPGVIAVGQDGRRFANEALSYHDFVQAMIATGHHSVWLVCDHRALRRYGFGAVRPFPAPIGSHLRSGYLKRGRTFAELAERIGVPPAVLTETAETFNAAAGAGSDPAFGKGSTEYQTYLGDPENHPNPCLRPLDTAPYYAIELFAGDIGTSTGLSTNAHGQVLDGNAVPIAGLYACGNDMNSIMAGAYPGAGITLGPALTFGYIVGRHAAAGSRQRPIS</sequence>
<dbReference type="InterPro" id="IPR036188">
    <property type="entry name" value="FAD/NAD-bd_sf"/>
</dbReference>
<keyword evidence="2" id="KW-0285">Flavoprotein</keyword>
<gene>
    <name evidence="6" type="ORF">KVG22_07115</name>
</gene>
<keyword evidence="4" id="KW-0560">Oxidoreductase</keyword>
<dbReference type="SUPFAM" id="SSF56425">
    <property type="entry name" value="Succinate dehydrogenase/fumarate reductase flavoprotein, catalytic domain"/>
    <property type="match status" value="1"/>
</dbReference>
<keyword evidence="3" id="KW-0274">FAD</keyword>
<reference evidence="6 7" key="1">
    <citation type="submission" date="2021-06" db="EMBL/GenBank/DDBJ databases">
        <title>Nitratireductor porphyridii sp. nov., isolated from a small marine red alga, Porphyridium purpureum in South Korea.</title>
        <authorList>
            <person name="Kim K.H."/>
            <person name="Kristyanto S."/>
            <person name="Jeon C.O."/>
        </authorList>
    </citation>
    <scope>NUCLEOTIDE SEQUENCE [LARGE SCALE GENOMIC DNA]</scope>
    <source>
        <strain evidence="6 7">R6</strain>
    </source>
</reference>
<dbReference type="RefSeq" id="WP_223005570.1">
    <property type="nucleotide sequence ID" value="NZ_JAHSQO010000002.1"/>
</dbReference>
<dbReference type="Pfam" id="PF00890">
    <property type="entry name" value="FAD_binding_2"/>
    <property type="match status" value="1"/>
</dbReference>
<dbReference type="EMBL" id="JAHSQO010000002">
    <property type="protein sequence ID" value="MBY8916350.1"/>
    <property type="molecule type" value="Genomic_DNA"/>
</dbReference>
<dbReference type="PRINTS" id="PR00411">
    <property type="entry name" value="PNDRDTASEI"/>
</dbReference>
<keyword evidence="7" id="KW-1185">Reference proteome</keyword>
<feature type="domain" description="FAD-dependent oxidoreductase 2 FAD-binding" evidence="5">
    <location>
        <begin position="17"/>
        <end position="551"/>
    </location>
</feature>
<dbReference type="PANTHER" id="PTHR43400:SF10">
    <property type="entry name" value="3-OXOSTEROID 1-DEHYDROGENASE"/>
    <property type="match status" value="1"/>
</dbReference>
<dbReference type="PANTHER" id="PTHR43400">
    <property type="entry name" value="FUMARATE REDUCTASE"/>
    <property type="match status" value="1"/>
</dbReference>
<organism evidence="6 7">
    <name type="scientific">Nitratireductor rhodophyticola</name>
    <dbReference type="NCBI Taxonomy" id="2854036"/>
    <lineage>
        <taxon>Bacteria</taxon>
        <taxon>Pseudomonadati</taxon>
        <taxon>Pseudomonadota</taxon>
        <taxon>Alphaproteobacteria</taxon>
        <taxon>Hyphomicrobiales</taxon>
        <taxon>Phyllobacteriaceae</taxon>
        <taxon>Nitratireductor</taxon>
    </lineage>
</organism>
<comment type="cofactor">
    <cofactor evidence="1">
        <name>FAD</name>
        <dbReference type="ChEBI" id="CHEBI:57692"/>
    </cofactor>
</comment>
<protein>
    <submittedName>
        <fullName evidence="6">FAD-dependent oxidoreductase</fullName>
    </submittedName>
</protein>
<comment type="caution">
    <text evidence="6">The sequence shown here is derived from an EMBL/GenBank/DDBJ whole genome shotgun (WGS) entry which is preliminary data.</text>
</comment>